<evidence type="ECO:0000313" key="3">
    <source>
        <dbReference type="Proteomes" id="UP000254174"/>
    </source>
</evidence>
<name>A0A377D6Q5_ECOLX</name>
<dbReference type="AlphaFoldDB" id="A0A377D6Q5"/>
<sequence length="52" mass="5751">MPTKRFDKKTLEDGGGATGNLWRYAVATLGSNDLGLSSDKRRQPDRITRSGR</sequence>
<proteinExistence type="predicted"/>
<feature type="region of interest" description="Disordered" evidence="1">
    <location>
        <begin position="32"/>
        <end position="52"/>
    </location>
</feature>
<gene>
    <name evidence="2" type="ORF">NCTC7922_02408</name>
</gene>
<dbReference type="Proteomes" id="UP000254174">
    <property type="component" value="Unassembled WGS sequence"/>
</dbReference>
<protein>
    <submittedName>
        <fullName evidence="2">Uncharacterized protein</fullName>
    </submittedName>
</protein>
<evidence type="ECO:0000256" key="1">
    <source>
        <dbReference type="SAM" id="MobiDB-lite"/>
    </source>
</evidence>
<dbReference type="EMBL" id="UGFC01000006">
    <property type="protein sequence ID" value="STM15991.1"/>
    <property type="molecule type" value="Genomic_DNA"/>
</dbReference>
<reference evidence="2 3" key="1">
    <citation type="submission" date="2018-06" db="EMBL/GenBank/DDBJ databases">
        <authorList>
            <consortium name="Pathogen Informatics"/>
            <person name="Doyle S."/>
        </authorList>
    </citation>
    <scope>NUCLEOTIDE SEQUENCE [LARGE SCALE GENOMIC DNA]</scope>
    <source>
        <strain evidence="2 3">NCTC7922</strain>
    </source>
</reference>
<evidence type="ECO:0000313" key="2">
    <source>
        <dbReference type="EMBL" id="STM15991.1"/>
    </source>
</evidence>
<accession>A0A377D6Q5</accession>
<feature type="compositionally biased region" description="Basic and acidic residues" evidence="1">
    <location>
        <begin position="38"/>
        <end position="52"/>
    </location>
</feature>
<organism evidence="2 3">
    <name type="scientific">Escherichia coli</name>
    <dbReference type="NCBI Taxonomy" id="562"/>
    <lineage>
        <taxon>Bacteria</taxon>
        <taxon>Pseudomonadati</taxon>
        <taxon>Pseudomonadota</taxon>
        <taxon>Gammaproteobacteria</taxon>
        <taxon>Enterobacterales</taxon>
        <taxon>Enterobacteriaceae</taxon>
        <taxon>Escherichia</taxon>
    </lineage>
</organism>